<evidence type="ECO:0000313" key="2">
    <source>
        <dbReference type="Proteomes" id="UP000001635"/>
    </source>
</evidence>
<sequence length="53" mass="5968">MEIPDDDGISISNKLVKAEIKVTFSPVDNHHPYNLQQHFTLLPVNNIQPSKSP</sequence>
<name>G0J0I4_CYCMS</name>
<proteinExistence type="predicted"/>
<dbReference type="STRING" id="880070.Cycma_0116"/>
<dbReference type="EMBL" id="CP002955">
    <property type="protein sequence ID" value="AEL23900.1"/>
    <property type="molecule type" value="Genomic_DNA"/>
</dbReference>
<gene>
    <name evidence="1" type="ordered locus">Cycma_0116</name>
</gene>
<protein>
    <submittedName>
        <fullName evidence="1">Uncharacterized protein</fullName>
    </submittedName>
</protein>
<keyword evidence="2" id="KW-1185">Reference proteome</keyword>
<reference evidence="2" key="1">
    <citation type="submission" date="2011-07" db="EMBL/GenBank/DDBJ databases">
        <title>The complete genome of Cyclobacterium marinum DSM 745.</title>
        <authorList>
            <person name="Lucas S."/>
            <person name="Han J."/>
            <person name="Lapidus A."/>
            <person name="Bruce D."/>
            <person name="Goodwin L."/>
            <person name="Pitluck S."/>
            <person name="Peters L."/>
            <person name="Kyrpides N."/>
            <person name="Mavromatis K."/>
            <person name="Ivanova N."/>
            <person name="Ovchinnikova G."/>
            <person name="Chertkov O."/>
            <person name="Detter J.C."/>
            <person name="Tapia R."/>
            <person name="Han C."/>
            <person name="Land M."/>
            <person name="Hauser L."/>
            <person name="Markowitz V."/>
            <person name="Cheng J.-F."/>
            <person name="Hugenholtz P."/>
            <person name="Woyke T."/>
            <person name="Wu D."/>
            <person name="Tindall B."/>
            <person name="Schuetze A."/>
            <person name="Brambilla E."/>
            <person name="Klenk H.-P."/>
            <person name="Eisen J.A."/>
        </authorList>
    </citation>
    <scope>NUCLEOTIDE SEQUENCE [LARGE SCALE GENOMIC DNA]</scope>
    <source>
        <strain evidence="2">ATCC 25205 / DSM 745 / LMG 13164 / NCIMB 1802</strain>
    </source>
</reference>
<dbReference type="HOGENOM" id="CLU_3060743_0_0_10"/>
<dbReference type="KEGG" id="cmr:Cycma_0116"/>
<accession>G0J0I4</accession>
<dbReference type="Proteomes" id="UP000001635">
    <property type="component" value="Chromosome"/>
</dbReference>
<evidence type="ECO:0000313" key="1">
    <source>
        <dbReference type="EMBL" id="AEL23900.1"/>
    </source>
</evidence>
<organism evidence="1 2">
    <name type="scientific">Cyclobacterium marinum (strain ATCC 25205 / DSM 745 / LMG 13164 / NCIMB 1802)</name>
    <name type="common">Flectobacillus marinus</name>
    <dbReference type="NCBI Taxonomy" id="880070"/>
    <lineage>
        <taxon>Bacteria</taxon>
        <taxon>Pseudomonadati</taxon>
        <taxon>Bacteroidota</taxon>
        <taxon>Cytophagia</taxon>
        <taxon>Cytophagales</taxon>
        <taxon>Cyclobacteriaceae</taxon>
        <taxon>Cyclobacterium</taxon>
    </lineage>
</organism>
<dbReference type="AlphaFoldDB" id="G0J0I4"/>